<feature type="transmembrane region" description="Helical" evidence="7">
    <location>
        <begin position="308"/>
        <end position="325"/>
    </location>
</feature>
<evidence type="ECO:0000256" key="2">
    <source>
        <dbReference type="ARBA" id="ARBA00008974"/>
    </source>
</evidence>
<feature type="transmembrane region" description="Helical" evidence="7">
    <location>
        <begin position="200"/>
        <end position="221"/>
    </location>
</feature>
<evidence type="ECO:0000256" key="6">
    <source>
        <dbReference type="SAM" id="MobiDB-lite"/>
    </source>
</evidence>
<feature type="transmembrane region" description="Helical" evidence="7">
    <location>
        <begin position="50"/>
        <end position="70"/>
    </location>
</feature>
<feature type="transmembrane region" description="Helical" evidence="7">
    <location>
        <begin position="176"/>
        <end position="194"/>
    </location>
</feature>
<evidence type="ECO:0000256" key="7">
    <source>
        <dbReference type="SAM" id="Phobius"/>
    </source>
</evidence>
<dbReference type="GO" id="GO:0005886">
    <property type="term" value="C:plasma membrane"/>
    <property type="evidence" value="ECO:0007669"/>
    <property type="project" value="TreeGrafter"/>
</dbReference>
<feature type="transmembrane region" description="Helical" evidence="7">
    <location>
        <begin position="228"/>
        <end position="248"/>
    </location>
</feature>
<keyword evidence="3 7" id="KW-0812">Transmembrane</keyword>
<feature type="transmembrane region" description="Helical" evidence="7">
    <location>
        <begin position="429"/>
        <end position="448"/>
    </location>
</feature>
<feature type="transmembrane region" description="Helical" evidence="7">
    <location>
        <begin position="76"/>
        <end position="98"/>
    </location>
</feature>
<evidence type="ECO:0000256" key="3">
    <source>
        <dbReference type="ARBA" id="ARBA00022692"/>
    </source>
</evidence>
<feature type="transmembrane region" description="Helical" evidence="7">
    <location>
        <begin position="399"/>
        <end position="417"/>
    </location>
</feature>
<dbReference type="Pfam" id="PF02133">
    <property type="entry name" value="Transp_cyt_pur"/>
    <property type="match status" value="1"/>
</dbReference>
<keyword evidence="4 7" id="KW-1133">Transmembrane helix</keyword>
<feature type="transmembrane region" description="Helical" evidence="7">
    <location>
        <begin position="134"/>
        <end position="155"/>
    </location>
</feature>
<dbReference type="Gene3D" id="1.10.4160.10">
    <property type="entry name" value="Hydantoin permease"/>
    <property type="match status" value="2"/>
</dbReference>
<comment type="subcellular location">
    <subcellularLocation>
        <location evidence="1">Membrane</location>
        <topology evidence="1">Multi-pass membrane protein</topology>
    </subcellularLocation>
</comment>
<reference evidence="8" key="1">
    <citation type="submission" date="2021-01" db="EMBL/GenBank/DDBJ databases">
        <authorList>
            <person name="Kaushik A."/>
        </authorList>
    </citation>
    <scope>NUCLEOTIDE SEQUENCE</scope>
    <source>
        <strain evidence="8">AG3-1AP</strain>
    </source>
</reference>
<sequence length="580" mass="65276">MTLRHRSRSLLKRLEVEHEPGLSTTQLFLTNEDLQPVPAERRTWKAWNFYAFWIADSFNINTWMIVSSMITDGLSWWQAWICVWLGYGIVSPFIVLNARPGAMQHITFPVVARTSFGLWGSLWCTFNRGAMACIWYGVQASIGGSCVLVMLRSMWPSVQNIPNSMPESSGTNTRDFMCFFLFWLISLPAIWFPIHKIRHLFTALCFFLFWLISLPAIWFPIHKIRHLFTAKAIVVPVAGIAFFIWSIVKAKGVGPIIHRPTKLQGSELGWVMVKSLMSCISNMATLVVNAPDFASRAHQPSNAVMPQLIAVPLGFSLVSFLGIIVSSSSEVIYGEAVWSPIDLLGRFLDGSPSHATRFGVWFISASFILAQLGTNISANSVSAGCDLTALFPRFINIRRGGYIAAIVGLAMCPWQLLKDSNSFTSYLSAYSVFLSSIAGVMITEYWLIRRGHYRIADLYHTERTGWYWYTFGINPKAYAAYISGILINVVGFAGATGQTVPLAATRVYQMAFFTGFGVSSIIYYGLNRIWPSPGSWQTFEEVDESAWHPVEEHRRDSKEEDEYSEKKQGDDAYVREVPVV</sequence>
<feature type="region of interest" description="Disordered" evidence="6">
    <location>
        <begin position="547"/>
        <end position="580"/>
    </location>
</feature>
<evidence type="ECO:0000256" key="4">
    <source>
        <dbReference type="ARBA" id="ARBA00022989"/>
    </source>
</evidence>
<comment type="caution">
    <text evidence="8">The sequence shown here is derived from an EMBL/GenBank/DDBJ whole genome shotgun (WGS) entry which is preliminary data.</text>
</comment>
<comment type="similarity">
    <text evidence="2">Belongs to the purine-cytosine permease (2.A.39) family.</text>
</comment>
<protein>
    <submittedName>
        <fullName evidence="8">Uncharacterized protein</fullName>
    </submittedName>
</protein>
<gene>
    <name evidence="8" type="ORF">RDB_LOCUS109070</name>
</gene>
<evidence type="ECO:0000256" key="5">
    <source>
        <dbReference type="ARBA" id="ARBA00023136"/>
    </source>
</evidence>
<name>A0A8H3HA19_9AGAM</name>
<dbReference type="GO" id="GO:0015205">
    <property type="term" value="F:nucleobase transmembrane transporter activity"/>
    <property type="evidence" value="ECO:0007669"/>
    <property type="project" value="TreeGrafter"/>
</dbReference>
<dbReference type="AlphaFoldDB" id="A0A8H3HA19"/>
<evidence type="ECO:0000313" key="8">
    <source>
        <dbReference type="EMBL" id="CAE6491122.1"/>
    </source>
</evidence>
<proteinExistence type="inferred from homology"/>
<accession>A0A8H3HA19</accession>
<keyword evidence="5 7" id="KW-0472">Membrane</keyword>
<dbReference type="PANTHER" id="PTHR30618:SF2">
    <property type="entry name" value="ALLANTOIN PERMEASE-RELATED"/>
    <property type="match status" value="1"/>
</dbReference>
<dbReference type="PANTHER" id="PTHR30618">
    <property type="entry name" value="NCS1 FAMILY PURINE/PYRIMIDINE TRANSPORTER"/>
    <property type="match status" value="1"/>
</dbReference>
<feature type="transmembrane region" description="Helical" evidence="7">
    <location>
        <begin position="507"/>
        <end position="526"/>
    </location>
</feature>
<feature type="transmembrane region" description="Helical" evidence="7">
    <location>
        <begin position="268"/>
        <end position="288"/>
    </location>
</feature>
<dbReference type="CDD" id="cd11482">
    <property type="entry name" value="SLC-NCS1sbd_NRT1-like"/>
    <property type="match status" value="1"/>
</dbReference>
<evidence type="ECO:0000313" key="9">
    <source>
        <dbReference type="Proteomes" id="UP000663831"/>
    </source>
</evidence>
<dbReference type="Proteomes" id="UP000663831">
    <property type="component" value="Unassembled WGS sequence"/>
</dbReference>
<feature type="compositionally biased region" description="Basic and acidic residues" evidence="6">
    <location>
        <begin position="547"/>
        <end position="574"/>
    </location>
</feature>
<dbReference type="EMBL" id="CAJMWV010003967">
    <property type="protein sequence ID" value="CAE6491122.1"/>
    <property type="molecule type" value="Genomic_DNA"/>
</dbReference>
<dbReference type="InterPro" id="IPR045225">
    <property type="entry name" value="Uracil/uridine/allantoin_perm"/>
</dbReference>
<organism evidence="8 9">
    <name type="scientific">Rhizoctonia solani</name>
    <dbReference type="NCBI Taxonomy" id="456999"/>
    <lineage>
        <taxon>Eukaryota</taxon>
        <taxon>Fungi</taxon>
        <taxon>Dikarya</taxon>
        <taxon>Basidiomycota</taxon>
        <taxon>Agaricomycotina</taxon>
        <taxon>Agaricomycetes</taxon>
        <taxon>Cantharellales</taxon>
        <taxon>Ceratobasidiaceae</taxon>
        <taxon>Rhizoctonia</taxon>
    </lineage>
</organism>
<evidence type="ECO:0000256" key="1">
    <source>
        <dbReference type="ARBA" id="ARBA00004141"/>
    </source>
</evidence>
<feature type="transmembrane region" description="Helical" evidence="7">
    <location>
        <begin position="478"/>
        <end position="495"/>
    </location>
</feature>
<dbReference type="InterPro" id="IPR001248">
    <property type="entry name" value="Pur-cyt_permease"/>
</dbReference>